<keyword evidence="2" id="KW-1185">Reference proteome</keyword>
<organism evidence="1 2">
    <name type="scientific">Rhamnella rubrinervis</name>
    <dbReference type="NCBI Taxonomy" id="2594499"/>
    <lineage>
        <taxon>Eukaryota</taxon>
        <taxon>Viridiplantae</taxon>
        <taxon>Streptophyta</taxon>
        <taxon>Embryophyta</taxon>
        <taxon>Tracheophyta</taxon>
        <taxon>Spermatophyta</taxon>
        <taxon>Magnoliopsida</taxon>
        <taxon>eudicotyledons</taxon>
        <taxon>Gunneridae</taxon>
        <taxon>Pentapetalae</taxon>
        <taxon>rosids</taxon>
        <taxon>fabids</taxon>
        <taxon>Rosales</taxon>
        <taxon>Rhamnaceae</taxon>
        <taxon>rhamnoid group</taxon>
        <taxon>Rhamneae</taxon>
        <taxon>Rhamnella</taxon>
    </lineage>
</organism>
<dbReference type="AlphaFoldDB" id="A0A8K0DZI1"/>
<dbReference type="EMBL" id="VOIH02000009">
    <property type="protein sequence ID" value="KAF3436834.1"/>
    <property type="molecule type" value="Genomic_DNA"/>
</dbReference>
<proteinExistence type="predicted"/>
<dbReference type="Proteomes" id="UP000796880">
    <property type="component" value="Unassembled WGS sequence"/>
</dbReference>
<sequence>MDKFYSHTQLLKPYPKPLVPSIFPSVIDNTPMLSSTITQPCSLSQPIPDIKPAIERCLHCDREELKENELVVPFEVDREELEEPMNKTSKEVKVSEIDCQTSAFQVEELVGEEKIPVGEQNVDEVAKRELGNKFEFLGEDLFSLFYGSILQDLGDVKLNIKLVVKEYFGIPKGRFHRQNVPYVRNKQLLSSTLLPDTSFGIWCIKRKKKSVYTCGVATEMYGAIWTLQKLSNEDKLFSFKF</sequence>
<protein>
    <submittedName>
        <fullName evidence="1">Uncharacterized protein</fullName>
    </submittedName>
</protein>
<evidence type="ECO:0000313" key="2">
    <source>
        <dbReference type="Proteomes" id="UP000796880"/>
    </source>
</evidence>
<gene>
    <name evidence="1" type="ORF">FNV43_RR19587</name>
</gene>
<evidence type="ECO:0000313" key="1">
    <source>
        <dbReference type="EMBL" id="KAF3436834.1"/>
    </source>
</evidence>
<comment type="caution">
    <text evidence="1">The sequence shown here is derived from an EMBL/GenBank/DDBJ whole genome shotgun (WGS) entry which is preliminary data.</text>
</comment>
<accession>A0A8K0DZI1</accession>
<reference evidence="1" key="1">
    <citation type="submission" date="2020-03" db="EMBL/GenBank/DDBJ databases">
        <title>A high-quality chromosome-level genome assembly of a woody plant with both climbing and erect habits, Rhamnella rubrinervis.</title>
        <authorList>
            <person name="Lu Z."/>
            <person name="Yang Y."/>
            <person name="Zhu X."/>
            <person name="Sun Y."/>
        </authorList>
    </citation>
    <scope>NUCLEOTIDE SEQUENCE</scope>
    <source>
        <strain evidence="1">BYM</strain>
        <tissue evidence="1">Leaf</tissue>
    </source>
</reference>
<name>A0A8K0DZI1_9ROSA</name>